<dbReference type="InterPro" id="IPR027417">
    <property type="entry name" value="P-loop_NTPase"/>
</dbReference>
<evidence type="ECO:0000259" key="1">
    <source>
        <dbReference type="SMART" id="SM00382"/>
    </source>
</evidence>
<evidence type="ECO:0000313" key="2">
    <source>
        <dbReference type="EMBL" id="BAF59191.1"/>
    </source>
</evidence>
<dbReference type="CDD" id="cd00009">
    <property type="entry name" value="AAA"/>
    <property type="match status" value="1"/>
</dbReference>
<accession>A5D3I4</accession>
<keyword evidence="3" id="KW-1185">Reference proteome</keyword>
<dbReference type="PANTHER" id="PTHR30050:SF4">
    <property type="entry name" value="ATP-BINDING PROTEIN RV3427C IN INSERTION SEQUENCE-RELATED"/>
    <property type="match status" value="1"/>
</dbReference>
<name>A5D3I4_PELTS</name>
<dbReference type="STRING" id="370438.PTH_1010"/>
<dbReference type="AlphaFoldDB" id="A5D3I4"/>
<dbReference type="EMBL" id="AP009389">
    <property type="protein sequence ID" value="BAF59191.1"/>
    <property type="molecule type" value="Genomic_DNA"/>
</dbReference>
<dbReference type="GO" id="GO:0006260">
    <property type="term" value="P:DNA replication"/>
    <property type="evidence" value="ECO:0007669"/>
    <property type="project" value="TreeGrafter"/>
</dbReference>
<dbReference type="Gene3D" id="3.40.50.300">
    <property type="entry name" value="P-loop containing nucleotide triphosphate hydrolases"/>
    <property type="match status" value="1"/>
</dbReference>
<dbReference type="SUPFAM" id="SSF52540">
    <property type="entry name" value="P-loop containing nucleoside triphosphate hydrolases"/>
    <property type="match status" value="1"/>
</dbReference>
<dbReference type="InterPro" id="IPR003593">
    <property type="entry name" value="AAA+_ATPase"/>
</dbReference>
<feature type="domain" description="AAA+ ATPase" evidence="1">
    <location>
        <begin position="93"/>
        <end position="228"/>
    </location>
</feature>
<dbReference type="Pfam" id="PF01695">
    <property type="entry name" value="IstB_IS21"/>
    <property type="match status" value="1"/>
</dbReference>
<reference evidence="3" key="1">
    <citation type="journal article" date="2008" name="Genome Res.">
        <title>The genome of Pelotomaculum thermopropionicum reveals niche-associated evolution in anaerobic microbiota.</title>
        <authorList>
            <person name="Kosaka T."/>
            <person name="Kato S."/>
            <person name="Shimoyama T."/>
            <person name="Ishii S."/>
            <person name="Abe T."/>
            <person name="Watanabe K."/>
        </authorList>
    </citation>
    <scope>NUCLEOTIDE SEQUENCE [LARGE SCALE GENOMIC DNA]</scope>
    <source>
        <strain evidence="3">DSM 13744 / JCM 10971 / SI</strain>
    </source>
</reference>
<gene>
    <name evidence="2" type="ordered locus">PTH_1010</name>
</gene>
<organism evidence="2 3">
    <name type="scientific">Pelotomaculum thermopropionicum (strain DSM 13744 / JCM 10971 / SI)</name>
    <dbReference type="NCBI Taxonomy" id="370438"/>
    <lineage>
        <taxon>Bacteria</taxon>
        <taxon>Bacillati</taxon>
        <taxon>Bacillota</taxon>
        <taxon>Clostridia</taxon>
        <taxon>Eubacteriales</taxon>
        <taxon>Desulfotomaculaceae</taxon>
        <taxon>Pelotomaculum</taxon>
    </lineage>
</organism>
<dbReference type="PANTHER" id="PTHR30050">
    <property type="entry name" value="CHROMOSOMAL REPLICATION INITIATOR PROTEIN DNAA"/>
    <property type="match status" value="1"/>
</dbReference>
<evidence type="ECO:0000313" key="3">
    <source>
        <dbReference type="Proteomes" id="UP000006556"/>
    </source>
</evidence>
<dbReference type="InterPro" id="IPR002611">
    <property type="entry name" value="IstB_ATP-bd"/>
</dbReference>
<dbReference type="HOGENOM" id="CLU_062999_3_2_9"/>
<protein>
    <recommendedName>
        <fullName evidence="1">AAA+ ATPase domain-containing protein</fullName>
    </recommendedName>
</protein>
<sequence>MSVNCGICGDRGIILKGEAAVPCSCVKKRAAEKLLRSSCLTGKLQNCTLNRFSFKYYAKDCLDPETGMSYLEMARLAYQAAKDFIRDFMENPCTDGLLFTGQVGSGKTFLACCIANALLDSGQPVLFTVVPDLLDQIRSTYDPARSADEVTEFDILEAARQVPLLILDDLGAHNYTEWTRNKIYSIINYRLNNRLPLIVTTNIKLDDLEEYLGERTTSRLLEMCRPYRLMVELDIRAVQRKEKESRMLRGRS</sequence>
<dbReference type="Proteomes" id="UP000006556">
    <property type="component" value="Chromosome"/>
</dbReference>
<dbReference type="KEGG" id="pth:PTH_1010"/>
<dbReference type="SMART" id="SM00382">
    <property type="entry name" value="AAA"/>
    <property type="match status" value="1"/>
</dbReference>
<proteinExistence type="predicted"/>
<dbReference type="eggNOG" id="COG1484">
    <property type="taxonomic scope" value="Bacteria"/>
</dbReference>
<dbReference type="GO" id="GO:0005524">
    <property type="term" value="F:ATP binding"/>
    <property type="evidence" value="ECO:0007669"/>
    <property type="project" value="InterPro"/>
</dbReference>